<dbReference type="InterPro" id="IPR036390">
    <property type="entry name" value="WH_DNA-bd_sf"/>
</dbReference>
<evidence type="ECO:0000313" key="2">
    <source>
        <dbReference type="Proteomes" id="UP000075680"/>
    </source>
</evidence>
<gene>
    <name evidence="1" type="ORF">AVENLUH5627_03253</name>
</gene>
<dbReference type="Proteomes" id="UP000075680">
    <property type="component" value="Unassembled WGS sequence"/>
</dbReference>
<dbReference type="PATRIC" id="fig|52133.18.peg.3336"/>
<evidence type="ECO:0008006" key="3">
    <source>
        <dbReference type="Google" id="ProtNLM"/>
    </source>
</evidence>
<protein>
    <recommendedName>
        <fullName evidence="3">DNA-binding protein</fullName>
    </recommendedName>
</protein>
<dbReference type="Gene3D" id="1.10.10.10">
    <property type="entry name" value="Winged helix-like DNA-binding domain superfamily/Winged helix DNA-binding domain"/>
    <property type="match status" value="1"/>
</dbReference>
<comment type="caution">
    <text evidence="1">The sequence shown here is derived from an EMBL/GenBank/DDBJ whole genome shotgun (WGS) entry which is preliminary data.</text>
</comment>
<dbReference type="EMBL" id="JRUE01000242">
    <property type="protein sequence ID" value="KXZ63611.1"/>
    <property type="molecule type" value="Genomic_DNA"/>
</dbReference>
<dbReference type="SUPFAM" id="SSF46785">
    <property type="entry name" value="Winged helix' DNA-binding domain"/>
    <property type="match status" value="1"/>
</dbReference>
<proteinExistence type="predicted"/>
<dbReference type="RefSeq" id="WP_061519708.1">
    <property type="nucleotide sequence ID" value="NZ_JRUE01000242.1"/>
</dbReference>
<dbReference type="AlphaFoldDB" id="A0A150HJS8"/>
<evidence type="ECO:0000313" key="1">
    <source>
        <dbReference type="EMBL" id="KXZ63611.1"/>
    </source>
</evidence>
<sequence length="183" mass="20870">MTKKNLIELRKLVNSSVAFGNHEGRAVYQAISIYIDEHAEYSIFEVSLRGIDATDASFPRESIVSLAKNFRGEKAFYLTNFKNKDLIDNWHYGAEAKEQPLLVRHEDKQLWIGPNVTSATQELLDFIYEQPRVTTSLIANHFDISIPNASMKLKKLFNQGYILGEKETASSGGHEFVYRPIKD</sequence>
<dbReference type="InterPro" id="IPR036388">
    <property type="entry name" value="WH-like_DNA-bd_sf"/>
</dbReference>
<name>A0A150HJS8_9GAMM</name>
<accession>A0A150HJS8</accession>
<reference evidence="1 2" key="1">
    <citation type="journal article" date="2016" name="Sci. Rep.">
        <title>Genomic and phenotypic characterization of the species Acinetobacter venetianus.</title>
        <authorList>
            <person name="Fondi M."/>
            <person name="Maida I."/>
            <person name="Perrin E."/>
            <person name="Orlandini V."/>
            <person name="La Torre L."/>
            <person name="Bosi E."/>
            <person name="Negroni A."/>
            <person name="Zanaroli G."/>
            <person name="Fava F."/>
            <person name="Decorosi F."/>
            <person name="Giovannetti L."/>
            <person name="Viti C."/>
            <person name="Vaneechoutte M."/>
            <person name="Dijkshoorn L."/>
            <person name="Fani R."/>
        </authorList>
    </citation>
    <scope>NUCLEOTIDE SEQUENCE [LARGE SCALE GENOMIC DNA]</scope>
    <source>
        <strain evidence="1 2">LUH5627</strain>
    </source>
</reference>
<organism evidence="1 2">
    <name type="scientific">Acinetobacter venetianus</name>
    <dbReference type="NCBI Taxonomy" id="52133"/>
    <lineage>
        <taxon>Bacteria</taxon>
        <taxon>Pseudomonadati</taxon>
        <taxon>Pseudomonadota</taxon>
        <taxon>Gammaproteobacteria</taxon>
        <taxon>Moraxellales</taxon>
        <taxon>Moraxellaceae</taxon>
        <taxon>Acinetobacter</taxon>
    </lineage>
</organism>